<dbReference type="InterPro" id="IPR049481">
    <property type="entry name" value="SMN_G2-BD"/>
</dbReference>
<feature type="compositionally biased region" description="Acidic residues" evidence="1">
    <location>
        <begin position="205"/>
        <end position="239"/>
    </location>
</feature>
<feature type="region of interest" description="Disordered" evidence="1">
    <location>
        <begin position="16"/>
        <end position="45"/>
    </location>
</feature>
<protein>
    <recommendedName>
        <fullName evidence="2">Survival Motor Neuron Gemin2-binding domain-containing protein</fullName>
    </recommendedName>
</protein>
<sequence>MRPVVSYDDITLPYDDTSAGASVSAAPIRPPYKKRKNNNMNAQPVENEVDEVELTHEEIWDDSALIDAWNSAQEEYAAFHGKDDWKSEPVKKSTIWYKDPPKNQTSPVSVTPVSKPAPSQPSPAPENSAPLNFDTFVPSHDPTLSLTEPSASTDFAGDALAAPSGPMVSQDEAFKRALGAMYWTGYWTAMYHAQRQNQTHVEQEIKEEEEVEAEVDGGDDMLDEDEDDEDDAIIAEPQEEGLLTSQR</sequence>
<evidence type="ECO:0000313" key="4">
    <source>
        <dbReference type="Proteomes" id="UP000054007"/>
    </source>
</evidence>
<name>A0A0D7B0C6_9AGAR</name>
<feature type="compositionally biased region" description="Polar residues" evidence="1">
    <location>
        <begin position="102"/>
        <end position="111"/>
    </location>
</feature>
<dbReference type="Proteomes" id="UP000054007">
    <property type="component" value="Unassembled WGS sequence"/>
</dbReference>
<feature type="compositionally biased region" description="Polar residues" evidence="1">
    <location>
        <begin position="142"/>
        <end position="151"/>
    </location>
</feature>
<dbReference type="EMBL" id="KN880732">
    <property type="protein sequence ID" value="KIY62971.1"/>
    <property type="molecule type" value="Genomic_DNA"/>
</dbReference>
<dbReference type="CDD" id="cd22851">
    <property type="entry name" value="SMN_N"/>
    <property type="match status" value="1"/>
</dbReference>
<feature type="region of interest" description="Disordered" evidence="1">
    <location>
        <begin position="95"/>
        <end position="151"/>
    </location>
</feature>
<accession>A0A0D7B0C6</accession>
<evidence type="ECO:0000259" key="2">
    <source>
        <dbReference type="Pfam" id="PF20636"/>
    </source>
</evidence>
<reference evidence="3 4" key="1">
    <citation type="journal article" date="2015" name="Fungal Genet. Biol.">
        <title>Evolution of novel wood decay mechanisms in Agaricales revealed by the genome sequences of Fistulina hepatica and Cylindrobasidium torrendii.</title>
        <authorList>
            <person name="Floudas D."/>
            <person name="Held B.W."/>
            <person name="Riley R."/>
            <person name="Nagy L.G."/>
            <person name="Koehler G."/>
            <person name="Ransdell A.S."/>
            <person name="Younus H."/>
            <person name="Chow J."/>
            <person name="Chiniquy J."/>
            <person name="Lipzen A."/>
            <person name="Tritt A."/>
            <person name="Sun H."/>
            <person name="Haridas S."/>
            <person name="LaButti K."/>
            <person name="Ohm R.A."/>
            <person name="Kues U."/>
            <person name="Blanchette R.A."/>
            <person name="Grigoriev I.V."/>
            <person name="Minto R.E."/>
            <person name="Hibbett D.S."/>
        </authorList>
    </citation>
    <scope>NUCLEOTIDE SEQUENCE [LARGE SCALE GENOMIC DNA]</scope>
    <source>
        <strain evidence="3 4">FP15055 ss-10</strain>
    </source>
</reference>
<feature type="region of interest" description="Disordered" evidence="1">
    <location>
        <begin position="199"/>
        <end position="247"/>
    </location>
</feature>
<dbReference type="OrthoDB" id="197400at2759"/>
<gene>
    <name evidence="3" type="ORF">CYLTODRAFT_446899</name>
</gene>
<evidence type="ECO:0000256" key="1">
    <source>
        <dbReference type="SAM" id="MobiDB-lite"/>
    </source>
</evidence>
<keyword evidence="4" id="KW-1185">Reference proteome</keyword>
<dbReference type="Pfam" id="PF20636">
    <property type="entry name" value="SMN_G2-BD"/>
    <property type="match status" value="1"/>
</dbReference>
<proteinExistence type="predicted"/>
<evidence type="ECO:0000313" key="3">
    <source>
        <dbReference type="EMBL" id="KIY62971.1"/>
    </source>
</evidence>
<dbReference type="STRING" id="1314674.A0A0D7B0C6"/>
<feature type="domain" description="Survival Motor Neuron Gemin2-binding" evidence="2">
    <location>
        <begin position="57"/>
        <end position="72"/>
    </location>
</feature>
<dbReference type="AlphaFoldDB" id="A0A0D7B0C6"/>
<organism evidence="3 4">
    <name type="scientific">Cylindrobasidium torrendii FP15055 ss-10</name>
    <dbReference type="NCBI Taxonomy" id="1314674"/>
    <lineage>
        <taxon>Eukaryota</taxon>
        <taxon>Fungi</taxon>
        <taxon>Dikarya</taxon>
        <taxon>Basidiomycota</taxon>
        <taxon>Agaricomycotina</taxon>
        <taxon>Agaricomycetes</taxon>
        <taxon>Agaricomycetidae</taxon>
        <taxon>Agaricales</taxon>
        <taxon>Marasmiineae</taxon>
        <taxon>Physalacriaceae</taxon>
        <taxon>Cylindrobasidium</taxon>
    </lineage>
</organism>
<dbReference type="CDD" id="cd22852">
    <property type="entry name" value="SMN_C"/>
    <property type="match status" value="1"/>
</dbReference>
<dbReference type="InterPro" id="IPR047313">
    <property type="entry name" value="SMN_C"/>
</dbReference>